<reference evidence="2" key="1">
    <citation type="submission" date="2021-06" db="EMBL/GenBank/DDBJ databases">
        <title>Elioraea tepida, sp. nov., a moderately thermophilic aerobic anoxygenic phototrophic bacterium isolated from an alkaline siliceous hot spring mat community in Yellowstone National Park, WY, USA.</title>
        <authorList>
            <person name="Saini M.K."/>
            <person name="Yoshida S."/>
            <person name="Sebastian A."/>
            <person name="Hirose S."/>
            <person name="Hara E."/>
            <person name="Tamaki H."/>
            <person name="Soulier N.T."/>
            <person name="Albert I."/>
            <person name="Hanada S."/>
            <person name="Bryant D.A."/>
            <person name="Tank M."/>
        </authorList>
    </citation>
    <scope>NUCLEOTIDE SEQUENCE</scope>
    <source>
        <strain evidence="2">MS-P2</strain>
    </source>
</reference>
<keyword evidence="3" id="KW-1185">Reference proteome</keyword>
<dbReference type="KEGG" id="elio:KO353_11475"/>
<accession>A0A975U0C4</accession>
<evidence type="ECO:0000313" key="2">
    <source>
        <dbReference type="EMBL" id="QXM23909.1"/>
    </source>
</evidence>
<dbReference type="EMBL" id="CP076448">
    <property type="protein sequence ID" value="QXM23909.1"/>
    <property type="molecule type" value="Genomic_DNA"/>
</dbReference>
<gene>
    <name evidence="2" type="ORF">KO353_11475</name>
</gene>
<feature type="compositionally biased region" description="Pro residues" evidence="1">
    <location>
        <begin position="80"/>
        <end position="91"/>
    </location>
</feature>
<protein>
    <submittedName>
        <fullName evidence="2">Uncharacterized protein</fullName>
    </submittedName>
</protein>
<feature type="region of interest" description="Disordered" evidence="1">
    <location>
        <begin position="75"/>
        <end position="99"/>
    </location>
</feature>
<evidence type="ECO:0000313" key="3">
    <source>
        <dbReference type="Proteomes" id="UP000694001"/>
    </source>
</evidence>
<dbReference type="RefSeq" id="WP_218284842.1">
    <property type="nucleotide sequence ID" value="NZ_CP076448.1"/>
</dbReference>
<dbReference type="AlphaFoldDB" id="A0A975U0C4"/>
<evidence type="ECO:0000256" key="1">
    <source>
        <dbReference type="SAM" id="MobiDB-lite"/>
    </source>
</evidence>
<organism evidence="2 3">
    <name type="scientific">Elioraea tepida</name>
    <dbReference type="NCBI Taxonomy" id="2843330"/>
    <lineage>
        <taxon>Bacteria</taxon>
        <taxon>Pseudomonadati</taxon>
        <taxon>Pseudomonadota</taxon>
        <taxon>Alphaproteobacteria</taxon>
        <taxon>Acetobacterales</taxon>
        <taxon>Elioraeaceae</taxon>
        <taxon>Elioraea</taxon>
    </lineage>
</organism>
<proteinExistence type="predicted"/>
<dbReference type="Proteomes" id="UP000694001">
    <property type="component" value="Chromosome"/>
</dbReference>
<name>A0A975U0C4_9PROT</name>
<sequence length="112" mass="11592">MAFDPRNLGVLAYAAGFSLWQYRSTSDDASSVAAPGHFDPVAAMLRPDDLVLVSAPDRGLILRILSVSGGSVTTAELAAGPPPEPPLPPPDTLLDESGAPILTEAGEALRLE</sequence>